<feature type="transmembrane region" description="Helical" evidence="6">
    <location>
        <begin position="260"/>
        <end position="281"/>
    </location>
</feature>
<comment type="subcellular location">
    <subcellularLocation>
        <location evidence="1">Membrane</location>
        <topology evidence="1">Multi-pass membrane protein</topology>
    </subcellularLocation>
</comment>
<evidence type="ECO:0000313" key="8">
    <source>
        <dbReference type="EMBL" id="CAD9321777.1"/>
    </source>
</evidence>
<keyword evidence="2 6" id="KW-0812">Transmembrane</keyword>
<gene>
    <name evidence="8" type="ORF">OSIN01602_LOCUS1579</name>
</gene>
<sequence length="345" mass="39517">MVDAMDAVRAEQQQPRRLSRHRQGGSSDDLRLLGKDGGVSSRRAMIEHKASSYGGGGDGRTAEKLSGGGGGLNVLRRRKTRSRSAPASLRRRRPLIEDHYRVDPKARMVLPGVPKQDDDNLARDIHDFFNLIVLVPVVVLNAMNWDVDSLWADFDGVENAWTGKFFELFFTVTALYFAVDLLWVACIPRCVKSPGTIVQHHVATLLYILIPRYYPEYRWLMGACMSVEVNTWFLIARRVFNKQGLPPWIIDLPPFLSIRVKLISVCFYVSWVGIRCFLYPLIWDEIRALYLDLSEELESHINILLVAMVLHSVFCALNLKWSYDLLMSKIRYWRKGGEYKVDKGL</sequence>
<keyword evidence="3 6" id="KW-1133">Transmembrane helix</keyword>
<organism evidence="8">
    <name type="scientific">Trieres chinensis</name>
    <name type="common">Marine centric diatom</name>
    <name type="synonym">Odontella sinensis</name>
    <dbReference type="NCBI Taxonomy" id="1514140"/>
    <lineage>
        <taxon>Eukaryota</taxon>
        <taxon>Sar</taxon>
        <taxon>Stramenopiles</taxon>
        <taxon>Ochrophyta</taxon>
        <taxon>Bacillariophyta</taxon>
        <taxon>Mediophyceae</taxon>
        <taxon>Biddulphiophycidae</taxon>
        <taxon>Eupodiscales</taxon>
        <taxon>Parodontellaceae</taxon>
        <taxon>Trieres</taxon>
    </lineage>
</organism>
<dbReference type="InterPro" id="IPR006634">
    <property type="entry name" value="TLC-dom"/>
</dbReference>
<dbReference type="EMBL" id="HBGO01002770">
    <property type="protein sequence ID" value="CAD9321777.1"/>
    <property type="molecule type" value="Transcribed_RNA"/>
</dbReference>
<evidence type="ECO:0000256" key="3">
    <source>
        <dbReference type="ARBA" id="ARBA00022989"/>
    </source>
</evidence>
<evidence type="ECO:0000259" key="7">
    <source>
        <dbReference type="Pfam" id="PF03798"/>
    </source>
</evidence>
<dbReference type="Pfam" id="PF03798">
    <property type="entry name" value="TRAM_LAG1_CLN8"/>
    <property type="match status" value="1"/>
</dbReference>
<evidence type="ECO:0000256" key="1">
    <source>
        <dbReference type="ARBA" id="ARBA00004141"/>
    </source>
</evidence>
<dbReference type="PANTHER" id="PTHR13439:SF0">
    <property type="entry name" value="TOPOISOMERASE I DAMAGE AFFECTED PROTEIN 4"/>
    <property type="match status" value="1"/>
</dbReference>
<feature type="region of interest" description="Disordered" evidence="5">
    <location>
        <begin position="1"/>
        <end position="88"/>
    </location>
</feature>
<feature type="domain" description="TLC" evidence="7">
    <location>
        <begin position="137"/>
        <end position="326"/>
    </location>
</feature>
<dbReference type="PANTHER" id="PTHR13439">
    <property type="entry name" value="CT120 PROTEIN"/>
    <property type="match status" value="1"/>
</dbReference>
<dbReference type="GO" id="GO:0055088">
    <property type="term" value="P:lipid homeostasis"/>
    <property type="evidence" value="ECO:0007669"/>
    <property type="project" value="TreeGrafter"/>
</dbReference>
<evidence type="ECO:0000256" key="5">
    <source>
        <dbReference type="SAM" id="MobiDB-lite"/>
    </source>
</evidence>
<dbReference type="GO" id="GO:0005783">
    <property type="term" value="C:endoplasmic reticulum"/>
    <property type="evidence" value="ECO:0007669"/>
    <property type="project" value="TreeGrafter"/>
</dbReference>
<keyword evidence="4 6" id="KW-0472">Membrane</keyword>
<proteinExistence type="predicted"/>
<evidence type="ECO:0000256" key="6">
    <source>
        <dbReference type="SAM" id="Phobius"/>
    </source>
</evidence>
<evidence type="ECO:0000256" key="2">
    <source>
        <dbReference type="ARBA" id="ARBA00022692"/>
    </source>
</evidence>
<reference evidence="8" key="1">
    <citation type="submission" date="2021-01" db="EMBL/GenBank/DDBJ databases">
        <authorList>
            <person name="Corre E."/>
            <person name="Pelletier E."/>
            <person name="Niang G."/>
            <person name="Scheremetjew M."/>
            <person name="Finn R."/>
            <person name="Kale V."/>
            <person name="Holt S."/>
            <person name="Cochrane G."/>
            <person name="Meng A."/>
            <person name="Brown T."/>
            <person name="Cohen L."/>
        </authorList>
    </citation>
    <scope>NUCLEOTIDE SEQUENCE</scope>
    <source>
        <strain evidence="8">Grunow 1884</strain>
    </source>
</reference>
<evidence type="ECO:0000256" key="4">
    <source>
        <dbReference type="ARBA" id="ARBA00023136"/>
    </source>
</evidence>
<accession>A0A7S2E8N4</accession>
<feature type="transmembrane region" description="Helical" evidence="6">
    <location>
        <begin position="301"/>
        <end position="321"/>
    </location>
</feature>
<protein>
    <recommendedName>
        <fullName evidence="7">TLC domain-containing protein</fullName>
    </recommendedName>
</protein>
<dbReference type="GO" id="GO:0016020">
    <property type="term" value="C:membrane"/>
    <property type="evidence" value="ECO:0007669"/>
    <property type="project" value="UniProtKB-SubCell"/>
</dbReference>
<dbReference type="InterPro" id="IPR050846">
    <property type="entry name" value="TLCD"/>
</dbReference>
<feature type="transmembrane region" description="Helical" evidence="6">
    <location>
        <begin position="165"/>
        <end position="185"/>
    </location>
</feature>
<dbReference type="AlphaFoldDB" id="A0A7S2E8N4"/>
<feature type="transmembrane region" description="Helical" evidence="6">
    <location>
        <begin position="128"/>
        <end position="145"/>
    </location>
</feature>
<name>A0A7S2E8N4_TRICV</name>